<reference evidence="2" key="1">
    <citation type="submission" date="2014-05" db="EMBL/GenBank/DDBJ databases">
        <authorList>
            <person name="Chronopoulou M."/>
        </authorList>
    </citation>
    <scope>NUCLEOTIDE SEQUENCE</scope>
    <source>
        <tissue evidence="2">Whole organism</tissue>
    </source>
</reference>
<name>A0A0K2UGB4_LEPSM</name>
<dbReference type="AlphaFoldDB" id="A0A0K2UGB4"/>
<protein>
    <submittedName>
        <fullName evidence="2">Uncharacterized protein</fullName>
    </submittedName>
</protein>
<accession>A0A0K2UGB4</accession>
<keyword evidence="1" id="KW-0472">Membrane</keyword>
<feature type="transmembrane region" description="Helical" evidence="1">
    <location>
        <begin position="12"/>
        <end position="33"/>
    </location>
</feature>
<proteinExistence type="predicted"/>
<organism evidence="2">
    <name type="scientific">Lepeophtheirus salmonis</name>
    <name type="common">Salmon louse</name>
    <name type="synonym">Caligus salmonis</name>
    <dbReference type="NCBI Taxonomy" id="72036"/>
    <lineage>
        <taxon>Eukaryota</taxon>
        <taxon>Metazoa</taxon>
        <taxon>Ecdysozoa</taxon>
        <taxon>Arthropoda</taxon>
        <taxon>Crustacea</taxon>
        <taxon>Multicrustacea</taxon>
        <taxon>Hexanauplia</taxon>
        <taxon>Copepoda</taxon>
        <taxon>Siphonostomatoida</taxon>
        <taxon>Caligidae</taxon>
        <taxon>Lepeophtheirus</taxon>
    </lineage>
</organism>
<keyword evidence="1" id="KW-1133">Transmembrane helix</keyword>
<feature type="non-terminal residue" evidence="2">
    <location>
        <position position="1"/>
    </location>
</feature>
<keyword evidence="1" id="KW-0812">Transmembrane</keyword>
<sequence length="78" mass="9031">APGKVRETRIFSYFLTINSVGIVLLCSRSISFFRLRKETDLTNHDLGIQISEILFLTFSISFSLHHAISVCFYFLREN</sequence>
<dbReference type="EMBL" id="HACA01019903">
    <property type="protein sequence ID" value="CDW37264.1"/>
    <property type="molecule type" value="Transcribed_RNA"/>
</dbReference>
<evidence type="ECO:0000313" key="2">
    <source>
        <dbReference type="EMBL" id="CDW37264.1"/>
    </source>
</evidence>
<feature type="transmembrane region" description="Helical" evidence="1">
    <location>
        <begin position="53"/>
        <end position="75"/>
    </location>
</feature>
<evidence type="ECO:0000256" key="1">
    <source>
        <dbReference type="SAM" id="Phobius"/>
    </source>
</evidence>